<organism evidence="2 3">
    <name type="scientific">Brevundimonas nasdae</name>
    <dbReference type="NCBI Taxonomy" id="172043"/>
    <lineage>
        <taxon>Bacteria</taxon>
        <taxon>Pseudomonadati</taxon>
        <taxon>Pseudomonadota</taxon>
        <taxon>Alphaproteobacteria</taxon>
        <taxon>Caulobacterales</taxon>
        <taxon>Caulobacteraceae</taxon>
        <taxon>Brevundimonas</taxon>
    </lineage>
</organism>
<dbReference type="PROSITE" id="PS51794">
    <property type="entry name" value="DAC"/>
    <property type="match status" value="1"/>
</dbReference>
<gene>
    <name evidence="2" type="ORF">RM53_14965</name>
</gene>
<dbReference type="InterPro" id="IPR036888">
    <property type="entry name" value="DNA_integrity_DisA_N_sf"/>
</dbReference>
<evidence type="ECO:0000313" key="2">
    <source>
        <dbReference type="EMBL" id="KIC55859.1"/>
    </source>
</evidence>
<protein>
    <recommendedName>
        <fullName evidence="1">DAC domain-containing protein</fullName>
    </recommendedName>
</protein>
<evidence type="ECO:0000259" key="1">
    <source>
        <dbReference type="PROSITE" id="PS51794"/>
    </source>
</evidence>
<reference evidence="2 3" key="1">
    <citation type="submission" date="2014-12" db="EMBL/GenBank/DDBJ databases">
        <title>Genome sequencing of Brevundimonas nasdae TPW30.</title>
        <authorList>
            <person name="Tan P.W."/>
            <person name="Chan K.-G."/>
        </authorList>
    </citation>
    <scope>NUCLEOTIDE SEQUENCE [LARGE SCALE GENOMIC DNA]</scope>
    <source>
        <strain evidence="2 3">TPW30</strain>
    </source>
</reference>
<proteinExistence type="predicted"/>
<feature type="domain" description="DAC" evidence="1">
    <location>
        <begin position="124"/>
        <end position="286"/>
    </location>
</feature>
<accession>A0A0B4C4A1</accession>
<dbReference type="Gene3D" id="3.40.1700.10">
    <property type="entry name" value="DNA integrity scanning protein, DisA, N-terminal domain"/>
    <property type="match status" value="1"/>
</dbReference>
<dbReference type="InterPro" id="IPR003390">
    <property type="entry name" value="DNA_integrity_scan_DisA_N"/>
</dbReference>
<name>A0A0B4C4A1_9CAUL</name>
<dbReference type="Pfam" id="PF02457">
    <property type="entry name" value="DAC"/>
    <property type="match status" value="1"/>
</dbReference>
<comment type="caution">
    <text evidence="2">The sequence shown here is derived from an EMBL/GenBank/DDBJ whole genome shotgun (WGS) entry which is preliminary data.</text>
</comment>
<dbReference type="EMBL" id="JWSY01000029">
    <property type="protein sequence ID" value="KIC55859.1"/>
    <property type="molecule type" value="Genomic_DNA"/>
</dbReference>
<evidence type="ECO:0000313" key="3">
    <source>
        <dbReference type="Proteomes" id="UP000031166"/>
    </source>
</evidence>
<dbReference type="Proteomes" id="UP000031166">
    <property type="component" value="Unassembled WGS sequence"/>
</dbReference>
<dbReference type="SUPFAM" id="SSF143597">
    <property type="entry name" value="YojJ-like"/>
    <property type="match status" value="1"/>
</dbReference>
<dbReference type="AlphaFoldDB" id="A0A0B4C4A1"/>
<sequence length="286" mass="30319">MIIVKQRTNLQGKASLDFLKFSEPLALTRALFEEKWVRALASGGHVYLVGLGHDNGVIGVAVTRETDVSEGQLFPPHRNLSGLTSSLGPGMMALTMSESGDLYVLLPNGVTFVKSQGRWRYLNFNLLNVALSGCVQSSALPGLVRVIADMSYDRRGALFVVCDDRSAIKRVVPDHASSDRINKPVRTFARCLKVSDASHRLVLGNVAAIDGAVILSGSGEVLDAACMIATPSETDLASAGLARLSSHAGARTTAAWNASVLGTAVKVSEDGPISVFEKGCRVLQIG</sequence>